<dbReference type="InterPro" id="IPR050498">
    <property type="entry name" value="Ycf3"/>
</dbReference>
<keyword evidence="5" id="KW-1185">Reference proteome</keyword>
<evidence type="ECO:0000313" key="4">
    <source>
        <dbReference type="EMBL" id="CAG8767955.1"/>
    </source>
</evidence>
<dbReference type="Pfam" id="PF07719">
    <property type="entry name" value="TPR_2"/>
    <property type="match status" value="1"/>
</dbReference>
<feature type="non-terminal residue" evidence="4">
    <location>
        <position position="1"/>
    </location>
</feature>
<evidence type="ECO:0000256" key="1">
    <source>
        <dbReference type="ARBA" id="ARBA00022737"/>
    </source>
</evidence>
<dbReference type="Pfam" id="PF13181">
    <property type="entry name" value="TPR_8"/>
    <property type="match status" value="3"/>
</dbReference>
<accession>A0A9N9J7R6</accession>
<name>A0A9N9J7R6_9GLOM</name>
<feature type="repeat" description="TPR" evidence="3">
    <location>
        <begin position="484"/>
        <end position="517"/>
    </location>
</feature>
<dbReference type="PANTHER" id="PTHR44858">
    <property type="entry name" value="TETRATRICOPEPTIDE REPEAT PROTEIN 6"/>
    <property type="match status" value="1"/>
</dbReference>
<dbReference type="AlphaFoldDB" id="A0A9N9J7R6"/>
<dbReference type="PANTHER" id="PTHR44858:SF1">
    <property type="entry name" value="UDP-N-ACETYLGLUCOSAMINE--PEPTIDE N-ACETYLGLUCOSAMINYLTRANSFERASE SPINDLY-RELATED"/>
    <property type="match status" value="1"/>
</dbReference>
<dbReference type="EMBL" id="CAJVQA010021257">
    <property type="protein sequence ID" value="CAG8767955.1"/>
    <property type="molecule type" value="Genomic_DNA"/>
</dbReference>
<dbReference type="Proteomes" id="UP000789759">
    <property type="component" value="Unassembled WGS sequence"/>
</dbReference>
<dbReference type="InterPro" id="IPR013105">
    <property type="entry name" value="TPR_2"/>
</dbReference>
<keyword evidence="2 3" id="KW-0802">TPR repeat</keyword>
<dbReference type="SUPFAM" id="SSF48452">
    <property type="entry name" value="TPR-like"/>
    <property type="match status" value="3"/>
</dbReference>
<keyword evidence="1" id="KW-0677">Repeat</keyword>
<dbReference type="InterPro" id="IPR019734">
    <property type="entry name" value="TPR_rpt"/>
</dbReference>
<proteinExistence type="predicted"/>
<feature type="repeat" description="TPR" evidence="3">
    <location>
        <begin position="409"/>
        <end position="442"/>
    </location>
</feature>
<dbReference type="OrthoDB" id="1926212at2759"/>
<feature type="repeat" description="TPR" evidence="3">
    <location>
        <begin position="62"/>
        <end position="95"/>
    </location>
</feature>
<comment type="caution">
    <text evidence="4">The sequence shown here is derived from an EMBL/GenBank/DDBJ whole genome shotgun (WGS) entry which is preliminary data.</text>
</comment>
<sequence length="526" mass="61105">MNFSNYADGISEVDFALIILARQLNNIVDSYNQMHTDYVLKDCHEKIFENVENKLKINNNDIDSLKIRGTMYTYLNQYEKALNDINKVLEHFPDDFDSLKTRIMIHLNFKKPELALIDLNNLLENNHVNNIILILCREYIFLNSSHHGESSFIDFNGIIGINWMNNAFILKCCGEINQKLGYYEEAFKYFNKSLEINPNDEFILNSREKIYMLLNNLGGSNEDFNNIVTLELYNSSLIKVCNYYELNRHDKSLVDLTKSLKINPNDYKSLVKRGDIYQVYKNVGKYKESLLDFTNALTLEPNNEFALMSIITTNDLLGKSEESLIILNSILKNYEEFKNLLTALTIRGEAYRQMGQYEKSLNDLDRSIEINPYNAHSFEIRGATLYTIGFYGKALQDLDNGLELDSDNYLCYGYRGALYLKLNHYEKSQQDLDKAIELCQDDSFCHWQRGSLYSALGKYNEALYEFISLDNFNPRSELDKFEQAEAFYNRGILNKKLGNYENSASDLSKAIDLGLENEQIKCDYNE</sequence>
<evidence type="ECO:0000313" key="5">
    <source>
        <dbReference type="Proteomes" id="UP000789759"/>
    </source>
</evidence>
<evidence type="ECO:0000256" key="3">
    <source>
        <dbReference type="PROSITE-ProRule" id="PRU00339"/>
    </source>
</evidence>
<dbReference type="InterPro" id="IPR011990">
    <property type="entry name" value="TPR-like_helical_dom_sf"/>
</dbReference>
<dbReference type="SMART" id="SM00028">
    <property type="entry name" value="TPR"/>
    <property type="match status" value="10"/>
</dbReference>
<gene>
    <name evidence="4" type="ORF">CPELLU_LOCUS15689</name>
</gene>
<protein>
    <submittedName>
        <fullName evidence="4">21780_t:CDS:1</fullName>
    </submittedName>
</protein>
<feature type="repeat" description="TPR" evidence="3">
    <location>
        <begin position="167"/>
        <end position="200"/>
    </location>
</feature>
<feature type="repeat" description="TPR" evidence="3">
    <location>
        <begin position="341"/>
        <end position="374"/>
    </location>
</feature>
<dbReference type="Gene3D" id="1.25.40.10">
    <property type="entry name" value="Tetratricopeptide repeat domain"/>
    <property type="match status" value="4"/>
</dbReference>
<reference evidence="4" key="1">
    <citation type="submission" date="2021-06" db="EMBL/GenBank/DDBJ databases">
        <authorList>
            <person name="Kallberg Y."/>
            <person name="Tangrot J."/>
            <person name="Rosling A."/>
        </authorList>
    </citation>
    <scope>NUCLEOTIDE SEQUENCE</scope>
    <source>
        <strain evidence="4">FL966</strain>
    </source>
</reference>
<dbReference type="PROSITE" id="PS50005">
    <property type="entry name" value="TPR"/>
    <property type="match status" value="5"/>
</dbReference>
<evidence type="ECO:0000256" key="2">
    <source>
        <dbReference type="ARBA" id="ARBA00022803"/>
    </source>
</evidence>
<organism evidence="4 5">
    <name type="scientific">Cetraspora pellucida</name>
    <dbReference type="NCBI Taxonomy" id="1433469"/>
    <lineage>
        <taxon>Eukaryota</taxon>
        <taxon>Fungi</taxon>
        <taxon>Fungi incertae sedis</taxon>
        <taxon>Mucoromycota</taxon>
        <taxon>Glomeromycotina</taxon>
        <taxon>Glomeromycetes</taxon>
        <taxon>Diversisporales</taxon>
        <taxon>Gigasporaceae</taxon>
        <taxon>Cetraspora</taxon>
    </lineage>
</organism>